<reference evidence="1 2" key="1">
    <citation type="submission" date="2020-08" db="EMBL/GenBank/DDBJ databases">
        <title>Genomic Encyclopedia of Type Strains, Phase IV (KMG-IV): sequencing the most valuable type-strain genomes for metagenomic binning, comparative biology and taxonomic classification.</title>
        <authorList>
            <person name="Goeker M."/>
        </authorList>
    </citation>
    <scope>NUCLEOTIDE SEQUENCE [LARGE SCALE GENOMIC DNA]</scope>
    <source>
        <strain evidence="1 2">DSM 103733</strain>
    </source>
</reference>
<accession>A0A841K7C6</accession>
<dbReference type="RefSeq" id="WP_156185983.1">
    <property type="nucleotide sequence ID" value="NZ_JACHEK010000012.1"/>
</dbReference>
<evidence type="ECO:0000313" key="1">
    <source>
        <dbReference type="EMBL" id="MBB6147021.1"/>
    </source>
</evidence>
<comment type="caution">
    <text evidence="1">The sequence shown here is derived from an EMBL/GenBank/DDBJ whole genome shotgun (WGS) entry which is preliminary data.</text>
</comment>
<dbReference type="EMBL" id="JACHEK010000012">
    <property type="protein sequence ID" value="MBB6147021.1"/>
    <property type="molecule type" value="Genomic_DNA"/>
</dbReference>
<proteinExistence type="predicted"/>
<sequence>MKKVGFSTIEDMFIPGEKHMQMPAYALLRSEEFAAKEVGSLALYRQKRGGLLEDLASRLISASAFLDLVTT</sequence>
<organism evidence="1 2">
    <name type="scientific">Silvibacterium bohemicum</name>
    <dbReference type="NCBI Taxonomy" id="1577686"/>
    <lineage>
        <taxon>Bacteria</taxon>
        <taxon>Pseudomonadati</taxon>
        <taxon>Acidobacteriota</taxon>
        <taxon>Terriglobia</taxon>
        <taxon>Terriglobales</taxon>
        <taxon>Acidobacteriaceae</taxon>
        <taxon>Silvibacterium</taxon>
    </lineage>
</organism>
<name>A0A841K7C6_9BACT</name>
<protein>
    <submittedName>
        <fullName evidence="1">Uncharacterized protein</fullName>
    </submittedName>
</protein>
<dbReference type="Proteomes" id="UP000538666">
    <property type="component" value="Unassembled WGS sequence"/>
</dbReference>
<evidence type="ECO:0000313" key="2">
    <source>
        <dbReference type="Proteomes" id="UP000538666"/>
    </source>
</evidence>
<gene>
    <name evidence="1" type="ORF">HNQ77_005006</name>
</gene>
<keyword evidence="2" id="KW-1185">Reference proteome</keyword>
<dbReference type="AlphaFoldDB" id="A0A841K7C6"/>